<dbReference type="OrthoDB" id="3685356at2759"/>
<evidence type="ECO:0000313" key="1">
    <source>
        <dbReference type="EMBL" id="ORX95665.1"/>
    </source>
</evidence>
<proteinExistence type="predicted"/>
<evidence type="ECO:0000313" key="2">
    <source>
        <dbReference type="Proteomes" id="UP000193144"/>
    </source>
</evidence>
<organism evidence="1 2">
    <name type="scientific">Clohesyomyces aquaticus</name>
    <dbReference type="NCBI Taxonomy" id="1231657"/>
    <lineage>
        <taxon>Eukaryota</taxon>
        <taxon>Fungi</taxon>
        <taxon>Dikarya</taxon>
        <taxon>Ascomycota</taxon>
        <taxon>Pezizomycotina</taxon>
        <taxon>Dothideomycetes</taxon>
        <taxon>Pleosporomycetidae</taxon>
        <taxon>Pleosporales</taxon>
        <taxon>Lindgomycetaceae</taxon>
        <taxon>Clohesyomyces</taxon>
    </lineage>
</organism>
<reference evidence="1 2" key="1">
    <citation type="submission" date="2016-07" db="EMBL/GenBank/DDBJ databases">
        <title>Pervasive Adenine N6-methylation of Active Genes in Fungi.</title>
        <authorList>
            <consortium name="DOE Joint Genome Institute"/>
            <person name="Mondo S.J."/>
            <person name="Dannebaum R.O."/>
            <person name="Kuo R.C."/>
            <person name="Labutti K."/>
            <person name="Haridas S."/>
            <person name="Kuo A."/>
            <person name="Salamov A."/>
            <person name="Ahrendt S.R."/>
            <person name="Lipzen A."/>
            <person name="Sullivan W."/>
            <person name="Andreopoulos W.B."/>
            <person name="Clum A."/>
            <person name="Lindquist E."/>
            <person name="Daum C."/>
            <person name="Ramamoorthy G.K."/>
            <person name="Gryganskyi A."/>
            <person name="Culley D."/>
            <person name="Magnuson J.K."/>
            <person name="James T.Y."/>
            <person name="O'Malley M.A."/>
            <person name="Stajich J.E."/>
            <person name="Spatafora J.W."/>
            <person name="Visel A."/>
            <person name="Grigoriev I.V."/>
        </authorList>
    </citation>
    <scope>NUCLEOTIDE SEQUENCE [LARGE SCALE GENOMIC DNA]</scope>
    <source>
        <strain evidence="1 2">CBS 115471</strain>
    </source>
</reference>
<gene>
    <name evidence="1" type="ORF">BCR34DRAFT_607889</name>
</gene>
<comment type="caution">
    <text evidence="1">The sequence shown here is derived from an EMBL/GenBank/DDBJ whole genome shotgun (WGS) entry which is preliminary data.</text>
</comment>
<name>A0A1Y1YCK4_9PLEO</name>
<protein>
    <submittedName>
        <fullName evidence="1">Uncharacterized protein</fullName>
    </submittedName>
</protein>
<dbReference type="Proteomes" id="UP000193144">
    <property type="component" value="Unassembled WGS sequence"/>
</dbReference>
<accession>A0A1Y1YCK4</accession>
<sequence>MDTELLESPHLLDVGVNREFIAHGCIWGLGYKSVSLRMLKKSGLEAIFPDLEPLFVFKHEPLRELFKKKGVTLSENDLEVAKRIGSLFGDPALPVLIALLNLRHRP</sequence>
<keyword evidence="2" id="KW-1185">Reference proteome</keyword>
<dbReference type="EMBL" id="MCFA01000273">
    <property type="protein sequence ID" value="ORX95665.1"/>
    <property type="molecule type" value="Genomic_DNA"/>
</dbReference>
<dbReference type="AlphaFoldDB" id="A0A1Y1YCK4"/>